<evidence type="ECO:0000256" key="3">
    <source>
        <dbReference type="ARBA" id="ARBA00022598"/>
    </source>
</evidence>
<comment type="domain">
    <text evidence="8">The N-terminal region contains the highly conserved SGGXDS motif, predicted to be a P-loop motif involved in ATP binding.</text>
</comment>
<dbReference type="SUPFAM" id="SSF52402">
    <property type="entry name" value="Adenine nucleotide alpha hydrolases-like"/>
    <property type="match status" value="1"/>
</dbReference>
<dbReference type="NCBIfam" id="TIGR02433">
    <property type="entry name" value="lysidine_TilS_C"/>
    <property type="match status" value="1"/>
</dbReference>
<comment type="caution">
    <text evidence="10">The sequence shown here is derived from an EMBL/GenBank/DDBJ whole genome shotgun (WGS) entry which is preliminary data.</text>
</comment>
<organism evidence="10 11">
    <name type="scientific">Tigheibacillus halophilus</name>
    <dbReference type="NCBI Taxonomy" id="361280"/>
    <lineage>
        <taxon>Bacteria</taxon>
        <taxon>Bacillati</taxon>
        <taxon>Bacillota</taxon>
        <taxon>Bacilli</taxon>
        <taxon>Bacillales</taxon>
        <taxon>Bacillaceae</taxon>
        <taxon>Tigheibacillus</taxon>
    </lineage>
</organism>
<dbReference type="PANTHER" id="PTHR43033">
    <property type="entry name" value="TRNA(ILE)-LYSIDINE SYNTHASE-RELATED"/>
    <property type="match status" value="1"/>
</dbReference>
<evidence type="ECO:0000256" key="8">
    <source>
        <dbReference type="HAMAP-Rule" id="MF_01161"/>
    </source>
</evidence>
<dbReference type="InterPro" id="IPR012094">
    <property type="entry name" value="tRNA_Ile_lys_synt"/>
</dbReference>
<dbReference type="RefSeq" id="WP_390354014.1">
    <property type="nucleotide sequence ID" value="NZ_JBHUIZ010000005.1"/>
</dbReference>
<gene>
    <name evidence="8 10" type="primary">tilS</name>
    <name evidence="10" type="ORF">RWE15_10855</name>
</gene>
<evidence type="ECO:0000256" key="6">
    <source>
        <dbReference type="ARBA" id="ARBA00022840"/>
    </source>
</evidence>
<dbReference type="PANTHER" id="PTHR43033:SF1">
    <property type="entry name" value="TRNA(ILE)-LYSIDINE SYNTHASE-RELATED"/>
    <property type="match status" value="1"/>
</dbReference>
<dbReference type="Gene3D" id="3.40.50.620">
    <property type="entry name" value="HUPs"/>
    <property type="match status" value="1"/>
</dbReference>
<evidence type="ECO:0000256" key="5">
    <source>
        <dbReference type="ARBA" id="ARBA00022741"/>
    </source>
</evidence>
<dbReference type="SMART" id="SM00977">
    <property type="entry name" value="TilS_C"/>
    <property type="match status" value="1"/>
</dbReference>
<dbReference type="InterPro" id="IPR014729">
    <property type="entry name" value="Rossmann-like_a/b/a_fold"/>
</dbReference>
<sequence>MEQEVTAFIENKQLLTENATVLIAVSGGSDSMALLHYLCMKRKTWNLRLIAVSVDHQLRGQQSKEDLLFVKEICKEWDIAFAGGSVDVKGYKQLTGKGTQQACRDLRYRFFEEQMERYAADYLALAHHGDDQVETLLMRLVRVADAQQFSGIPLKREFAGGEIIRPFLCVTKDQIETYCHINRISWRLDPSNNETDYTRNYFRKYLIPLIKEKNHHIHRTQQHLSETLHEDEMFLQAEAEKMVKSVVRFEEKDLKASFEIDTFLSYPTALQRRVYHLILNYLYQSLPKKLTYVHEANFLGLLKSKQGTAAIDFPQGLRVERSYQRVTCYFPAQQLIQKSSFHYELTVPGQITLPDGAVIITNFVDDTNSEDDYTYICTTDHITLPLHVRTRLPGDRMSWKKLNGSKKIKDIFIDEKIPVQSRSTWPLVTDDQGRILWLIGLKKAEGGNPTANQSMIQMQYRRDTSSGGK</sequence>
<proteinExistence type="inferred from homology"/>
<dbReference type="InterPro" id="IPR011063">
    <property type="entry name" value="TilS/TtcA_N"/>
</dbReference>
<evidence type="ECO:0000256" key="1">
    <source>
        <dbReference type="ARBA" id="ARBA00004496"/>
    </source>
</evidence>
<dbReference type="NCBIfam" id="TIGR02432">
    <property type="entry name" value="lysidine_TilS_N"/>
    <property type="match status" value="1"/>
</dbReference>
<protein>
    <recommendedName>
        <fullName evidence="8">tRNA(Ile)-lysidine synthase</fullName>
        <ecNumber evidence="8">6.3.4.19</ecNumber>
    </recommendedName>
    <alternativeName>
        <fullName evidence="8">tRNA(Ile)-2-lysyl-cytidine synthase</fullName>
    </alternativeName>
    <alternativeName>
        <fullName evidence="8">tRNA(Ile)-lysidine synthetase</fullName>
    </alternativeName>
</protein>
<accession>A0ABU5C6L3</accession>
<evidence type="ECO:0000313" key="10">
    <source>
        <dbReference type="EMBL" id="MDY0394864.1"/>
    </source>
</evidence>
<reference evidence="10 11" key="1">
    <citation type="submission" date="2023-10" db="EMBL/GenBank/DDBJ databases">
        <title>Virgibacillus halophilus 5B73C genome.</title>
        <authorList>
            <person name="Miliotis G."/>
            <person name="Sengupta P."/>
            <person name="Hameed A."/>
            <person name="Chuvochina M."/>
            <person name="Mcdonagh F."/>
            <person name="Simpson A.C."/>
            <person name="Singh N.K."/>
            <person name="Rekha P.D."/>
            <person name="Raman K."/>
            <person name="Hugenholtz P."/>
            <person name="Venkateswaran K."/>
        </authorList>
    </citation>
    <scope>NUCLEOTIDE SEQUENCE [LARGE SCALE GENOMIC DNA]</scope>
    <source>
        <strain evidence="10 11">5B73C</strain>
    </source>
</reference>
<comment type="function">
    <text evidence="8">Ligates lysine onto the cytidine present at position 34 of the AUA codon-specific tRNA(Ile) that contains the anticodon CAU, in an ATP-dependent manner. Cytidine is converted to lysidine, thus changing the amino acid specificity of the tRNA from methionine to isoleucine.</text>
</comment>
<dbReference type="SUPFAM" id="SSF56037">
    <property type="entry name" value="PheT/TilS domain"/>
    <property type="match status" value="1"/>
</dbReference>
<comment type="catalytic activity">
    <reaction evidence="7 8">
        <text>cytidine(34) in tRNA(Ile2) + L-lysine + ATP = lysidine(34) in tRNA(Ile2) + AMP + diphosphate + H(+)</text>
        <dbReference type="Rhea" id="RHEA:43744"/>
        <dbReference type="Rhea" id="RHEA-COMP:10625"/>
        <dbReference type="Rhea" id="RHEA-COMP:10670"/>
        <dbReference type="ChEBI" id="CHEBI:15378"/>
        <dbReference type="ChEBI" id="CHEBI:30616"/>
        <dbReference type="ChEBI" id="CHEBI:32551"/>
        <dbReference type="ChEBI" id="CHEBI:33019"/>
        <dbReference type="ChEBI" id="CHEBI:82748"/>
        <dbReference type="ChEBI" id="CHEBI:83665"/>
        <dbReference type="ChEBI" id="CHEBI:456215"/>
        <dbReference type="EC" id="6.3.4.19"/>
    </reaction>
</comment>
<dbReference type="Gene3D" id="3.30.465.60">
    <property type="match status" value="1"/>
</dbReference>
<evidence type="ECO:0000256" key="2">
    <source>
        <dbReference type="ARBA" id="ARBA00022490"/>
    </source>
</evidence>
<keyword evidence="6 8" id="KW-0067">ATP-binding</keyword>
<keyword evidence="5 8" id="KW-0547">Nucleotide-binding</keyword>
<dbReference type="Pfam" id="PF01171">
    <property type="entry name" value="ATP_bind_3"/>
    <property type="match status" value="1"/>
</dbReference>
<dbReference type="InterPro" id="IPR012796">
    <property type="entry name" value="Lysidine-tRNA-synth_C"/>
</dbReference>
<dbReference type="HAMAP" id="MF_01161">
    <property type="entry name" value="tRNA_Ile_lys_synt"/>
    <property type="match status" value="1"/>
</dbReference>
<dbReference type="EMBL" id="JAWDIP010000003">
    <property type="protein sequence ID" value="MDY0394864.1"/>
    <property type="molecule type" value="Genomic_DNA"/>
</dbReference>
<dbReference type="SUPFAM" id="SSF82829">
    <property type="entry name" value="MesJ substrate recognition domain-like"/>
    <property type="match status" value="1"/>
</dbReference>
<evidence type="ECO:0000313" key="11">
    <source>
        <dbReference type="Proteomes" id="UP001281447"/>
    </source>
</evidence>
<comment type="subcellular location">
    <subcellularLocation>
        <location evidence="1 8">Cytoplasm</location>
    </subcellularLocation>
</comment>
<evidence type="ECO:0000259" key="9">
    <source>
        <dbReference type="SMART" id="SM00977"/>
    </source>
</evidence>
<comment type="similarity">
    <text evidence="8">Belongs to the tRNA(Ile)-lysidine synthase family.</text>
</comment>
<dbReference type="Pfam" id="PF11734">
    <property type="entry name" value="TilS_C"/>
    <property type="match status" value="1"/>
</dbReference>
<keyword evidence="4 8" id="KW-0819">tRNA processing</keyword>
<keyword evidence="11" id="KW-1185">Reference proteome</keyword>
<evidence type="ECO:0000256" key="7">
    <source>
        <dbReference type="ARBA" id="ARBA00048539"/>
    </source>
</evidence>
<dbReference type="Proteomes" id="UP001281447">
    <property type="component" value="Unassembled WGS sequence"/>
</dbReference>
<feature type="domain" description="Lysidine-tRNA(Ile) synthetase C-terminal" evidence="9">
    <location>
        <begin position="386"/>
        <end position="460"/>
    </location>
</feature>
<evidence type="ECO:0000256" key="4">
    <source>
        <dbReference type="ARBA" id="ARBA00022694"/>
    </source>
</evidence>
<name>A0ABU5C6L3_9BACI</name>
<keyword evidence="3 8" id="KW-0436">Ligase</keyword>
<dbReference type="InterPro" id="IPR012795">
    <property type="entry name" value="tRNA_Ile_lys_synt_N"/>
</dbReference>
<dbReference type="GO" id="GO:0032267">
    <property type="term" value="F:tRNA(Ile)-lysidine synthase activity"/>
    <property type="evidence" value="ECO:0007669"/>
    <property type="project" value="UniProtKB-EC"/>
</dbReference>
<feature type="binding site" evidence="8">
    <location>
        <begin position="26"/>
        <end position="31"/>
    </location>
    <ligand>
        <name>ATP</name>
        <dbReference type="ChEBI" id="CHEBI:30616"/>
    </ligand>
</feature>
<keyword evidence="2 8" id="KW-0963">Cytoplasm</keyword>
<dbReference type="CDD" id="cd01992">
    <property type="entry name" value="TilS_N"/>
    <property type="match status" value="1"/>
</dbReference>
<dbReference type="EC" id="6.3.4.19" evidence="8"/>